<dbReference type="InterPro" id="IPR013762">
    <property type="entry name" value="Integrase-like_cat_sf"/>
</dbReference>
<dbReference type="PROSITE" id="PS51898">
    <property type="entry name" value="TYR_RECOMBINASE"/>
    <property type="match status" value="1"/>
</dbReference>
<dbReference type="SUPFAM" id="SSF56349">
    <property type="entry name" value="DNA breaking-rejoining enzymes"/>
    <property type="match status" value="1"/>
</dbReference>
<evidence type="ECO:0000256" key="2">
    <source>
        <dbReference type="ARBA" id="ARBA00023172"/>
    </source>
</evidence>
<comment type="caution">
    <text evidence="4">The sequence shown here is derived from an EMBL/GenBank/DDBJ whole genome shotgun (WGS) entry which is preliminary data.</text>
</comment>
<dbReference type="GO" id="GO:0006310">
    <property type="term" value="P:DNA recombination"/>
    <property type="evidence" value="ECO:0007669"/>
    <property type="project" value="UniProtKB-KW"/>
</dbReference>
<proteinExistence type="predicted"/>
<dbReference type="GO" id="GO:0003677">
    <property type="term" value="F:DNA binding"/>
    <property type="evidence" value="ECO:0007669"/>
    <property type="project" value="UniProtKB-KW"/>
</dbReference>
<dbReference type="InterPro" id="IPR011010">
    <property type="entry name" value="DNA_brk_join_enz"/>
</dbReference>
<evidence type="ECO:0000259" key="3">
    <source>
        <dbReference type="PROSITE" id="PS51898"/>
    </source>
</evidence>
<dbReference type="AlphaFoldDB" id="T0ZSM3"/>
<keyword evidence="2" id="KW-0233">DNA recombination</keyword>
<dbReference type="CDD" id="cd00796">
    <property type="entry name" value="INT_Rci_Hp1_C"/>
    <property type="match status" value="1"/>
</dbReference>
<dbReference type="PANTHER" id="PTHR30349:SF94">
    <property type="entry name" value="INTEGRASE_RECOMBINASE HI_1414-RELATED"/>
    <property type="match status" value="1"/>
</dbReference>
<dbReference type="PANTHER" id="PTHR30349">
    <property type="entry name" value="PHAGE INTEGRASE-RELATED"/>
    <property type="match status" value="1"/>
</dbReference>
<evidence type="ECO:0000313" key="4">
    <source>
        <dbReference type="EMBL" id="EQD47658.1"/>
    </source>
</evidence>
<dbReference type="Gene3D" id="1.10.150.130">
    <property type="match status" value="1"/>
</dbReference>
<accession>T0ZSM3</accession>
<evidence type="ECO:0000256" key="1">
    <source>
        <dbReference type="ARBA" id="ARBA00023125"/>
    </source>
</evidence>
<gene>
    <name evidence="4" type="ORF">B2A_08359</name>
</gene>
<dbReference type="InterPro" id="IPR010998">
    <property type="entry name" value="Integrase_recombinase_N"/>
</dbReference>
<feature type="domain" description="Tyr recombinase" evidence="3">
    <location>
        <begin position="152"/>
        <end position="319"/>
    </location>
</feature>
<keyword evidence="1" id="KW-0238">DNA-binding</keyword>
<reference evidence="4" key="2">
    <citation type="journal article" date="2014" name="ISME J.">
        <title>Microbial stratification in low pH oxic and suboxic macroscopic growths along an acid mine drainage.</title>
        <authorList>
            <person name="Mendez-Garcia C."/>
            <person name="Mesa V."/>
            <person name="Sprenger R.R."/>
            <person name="Richter M."/>
            <person name="Diez M.S."/>
            <person name="Solano J."/>
            <person name="Bargiela R."/>
            <person name="Golyshina O.V."/>
            <person name="Manteca A."/>
            <person name="Ramos J.L."/>
            <person name="Gallego J.R."/>
            <person name="Llorente I."/>
            <person name="Martins Dos Santos V.A."/>
            <person name="Jensen O.N."/>
            <person name="Pelaez A.I."/>
            <person name="Sanchez J."/>
            <person name="Ferrer M."/>
        </authorList>
    </citation>
    <scope>NUCLEOTIDE SEQUENCE</scope>
</reference>
<sequence length="340" mass="38383">MVWQVRIVRQGYPPQYRTFDTKGQAEVWARRVEGEMDSGSFLDRSEGDRTTVAEALNRYAHEITPRKATATARREGHTCANVQRGLGRIALSRLTGKDVADYIREREIDGAAPATIVKELNLLSHLYTVARSSWGMSYLVNPVPLAKTARPKLPKGRERRLESGEEERLLEAAQPQFGAVIRFALATAMRRGEIVSLRWDQVDLKRRAVLLAETKNGETRTVPLSPVALEVLRTIPRQIDGPVFGMSANAIKLAWPRLMCKTAIKGLRFHDLRHEAISRLFEDTDLDIMEIRAISGHKTLQMLARYTHLRTHRLADRLAGMGRKESWDGKSRNQLGEDGA</sequence>
<dbReference type="InterPro" id="IPR002104">
    <property type="entry name" value="Integrase_catalytic"/>
</dbReference>
<dbReference type="GO" id="GO:0015074">
    <property type="term" value="P:DNA integration"/>
    <property type="evidence" value="ECO:0007669"/>
    <property type="project" value="InterPro"/>
</dbReference>
<protein>
    <submittedName>
        <fullName evidence="4">Site-specific recombinase, phage integrase family</fullName>
    </submittedName>
</protein>
<dbReference type="Pfam" id="PF00589">
    <property type="entry name" value="Phage_integrase"/>
    <property type="match status" value="1"/>
</dbReference>
<reference evidence="4" key="1">
    <citation type="submission" date="2013-08" db="EMBL/GenBank/DDBJ databases">
        <authorList>
            <person name="Mendez C."/>
            <person name="Richter M."/>
            <person name="Ferrer M."/>
            <person name="Sanchez J."/>
        </authorList>
    </citation>
    <scope>NUCLEOTIDE SEQUENCE</scope>
</reference>
<name>T0ZSM3_9ZZZZ</name>
<dbReference type="InterPro" id="IPR050090">
    <property type="entry name" value="Tyrosine_recombinase_XerCD"/>
</dbReference>
<dbReference type="EMBL" id="AUZZ01006019">
    <property type="protein sequence ID" value="EQD47658.1"/>
    <property type="molecule type" value="Genomic_DNA"/>
</dbReference>
<dbReference type="Gene3D" id="1.10.443.10">
    <property type="entry name" value="Intergrase catalytic core"/>
    <property type="match status" value="1"/>
</dbReference>
<organism evidence="4">
    <name type="scientific">mine drainage metagenome</name>
    <dbReference type="NCBI Taxonomy" id="410659"/>
    <lineage>
        <taxon>unclassified sequences</taxon>
        <taxon>metagenomes</taxon>
        <taxon>ecological metagenomes</taxon>
    </lineage>
</organism>